<protein>
    <submittedName>
        <fullName evidence="2">Uncharacterized protein</fullName>
    </submittedName>
</protein>
<accession>A0A392VLZ3</accession>
<evidence type="ECO:0000313" key="3">
    <source>
        <dbReference type="Proteomes" id="UP000265520"/>
    </source>
</evidence>
<keyword evidence="1" id="KW-0812">Transmembrane</keyword>
<evidence type="ECO:0000313" key="2">
    <source>
        <dbReference type="EMBL" id="MCI88409.1"/>
    </source>
</evidence>
<comment type="caution">
    <text evidence="2">The sequence shown here is derived from an EMBL/GenBank/DDBJ whole genome shotgun (WGS) entry which is preliminary data.</text>
</comment>
<keyword evidence="1" id="KW-0472">Membrane</keyword>
<feature type="non-terminal residue" evidence="2">
    <location>
        <position position="34"/>
    </location>
</feature>
<reference evidence="2 3" key="1">
    <citation type="journal article" date="2018" name="Front. Plant Sci.">
        <title>Red Clover (Trifolium pratense) and Zigzag Clover (T. medium) - A Picture of Genomic Similarities and Differences.</title>
        <authorList>
            <person name="Dluhosova J."/>
            <person name="Istvanek J."/>
            <person name="Nedelnik J."/>
            <person name="Repkova J."/>
        </authorList>
    </citation>
    <scope>NUCLEOTIDE SEQUENCE [LARGE SCALE GENOMIC DNA]</scope>
    <source>
        <strain evidence="3">cv. 10/8</strain>
        <tissue evidence="2">Leaf</tissue>
    </source>
</reference>
<organism evidence="2 3">
    <name type="scientific">Trifolium medium</name>
    <dbReference type="NCBI Taxonomy" id="97028"/>
    <lineage>
        <taxon>Eukaryota</taxon>
        <taxon>Viridiplantae</taxon>
        <taxon>Streptophyta</taxon>
        <taxon>Embryophyta</taxon>
        <taxon>Tracheophyta</taxon>
        <taxon>Spermatophyta</taxon>
        <taxon>Magnoliopsida</taxon>
        <taxon>eudicotyledons</taxon>
        <taxon>Gunneridae</taxon>
        <taxon>Pentapetalae</taxon>
        <taxon>rosids</taxon>
        <taxon>fabids</taxon>
        <taxon>Fabales</taxon>
        <taxon>Fabaceae</taxon>
        <taxon>Papilionoideae</taxon>
        <taxon>50 kb inversion clade</taxon>
        <taxon>NPAAA clade</taxon>
        <taxon>Hologalegina</taxon>
        <taxon>IRL clade</taxon>
        <taxon>Trifolieae</taxon>
        <taxon>Trifolium</taxon>
    </lineage>
</organism>
<feature type="transmembrane region" description="Helical" evidence="1">
    <location>
        <begin position="12"/>
        <end position="29"/>
    </location>
</feature>
<dbReference type="AlphaFoldDB" id="A0A392VLZ3"/>
<evidence type="ECO:0000256" key="1">
    <source>
        <dbReference type="SAM" id="Phobius"/>
    </source>
</evidence>
<dbReference type="Proteomes" id="UP000265520">
    <property type="component" value="Unassembled WGS sequence"/>
</dbReference>
<keyword evidence="1" id="KW-1133">Transmembrane helix</keyword>
<name>A0A392VLZ3_9FABA</name>
<dbReference type="EMBL" id="LXQA011192172">
    <property type="protein sequence ID" value="MCI88409.1"/>
    <property type="molecule type" value="Genomic_DNA"/>
</dbReference>
<sequence>MMAAPPLWGGSSLRSGFWCATVVLGVAVWQRRDA</sequence>
<keyword evidence="3" id="KW-1185">Reference proteome</keyword>
<proteinExistence type="predicted"/>